<feature type="region of interest" description="Disordered" evidence="2">
    <location>
        <begin position="706"/>
        <end position="735"/>
    </location>
</feature>
<feature type="compositionally biased region" description="Basic residues" evidence="2">
    <location>
        <begin position="792"/>
        <end position="803"/>
    </location>
</feature>
<feature type="coiled-coil region" evidence="1">
    <location>
        <begin position="211"/>
        <end position="343"/>
    </location>
</feature>
<evidence type="ECO:0000313" key="3">
    <source>
        <dbReference type="EMBL" id="CAB3402133.1"/>
    </source>
</evidence>
<feature type="region of interest" description="Disordered" evidence="2">
    <location>
        <begin position="773"/>
        <end position="803"/>
    </location>
</feature>
<sequence length="803" mass="92261">MEVVDSAILSSFLHFTNYIASKSNLEKVDSLAQLWKEHGRIVSSLLECDVTDFESSSMFYNVLCKKLRHTNSAMTEELNVSKAADGDLMEICKFYALFLEHMRKDNKEILTKLLENCSTSSAFRIDAILQMFAHFDKLYENETVDGWWTILRQEIDEEPTLSITTPTSRRTTLHRDIFTTPASSTHRMRTVCSTSRRSPVVDAVDSPTMKYLRAEREMTRLKKRLADTEIKLDDATLENSNLLAENLQLKNTISDLRSNIADRKNDVASNEEIIEDLENRLKTKSMETEKLAKSFNEARQNILTLMNQLEAAENMNAQANSAHALLQKENEQLMLELRDVRDLHYTDMEKSNSKISELMNSIAEGNAELHRSQIEVGRLNMECSTAHMERQSLTEKVNGLQMELEMLQQKLMLSEENSKSLQDGLQKQLEEEKKDRIAAVQAEIERTKMAQMTVERLKIELDGLKTEKLKLKEVLDSIDQSGLMATVKNHEQNENFTSVVSCLEAAKRKIELLEVNLSSKEANVATLNQQFEDISKMLDTEKKLRKRSEESSSEMIAKLEEKVKNYENKFMESSRILDEKCESLKKEHAEKINDLTVELEVLQETLASSEETMRKLANEKMCLEEELEDLRKRMHSMQIRLGDNDKENTLTQFEEDEKLQNLVDESLKYLNESPKKAVFSNCEESMEQRESMPPGLRITNMSSVRRESFAPDSAPRNSILRSSSRSECASTPHSVKFKAPFTPGETNRERLNELAERNKMVPPHIRSSYATETFSLSSPSADEAAIKGEEKKKRRKSLMRFRI</sequence>
<keyword evidence="1" id="KW-0175">Coiled coil</keyword>
<organism evidence="3 4">
    <name type="scientific">Caenorhabditis bovis</name>
    <dbReference type="NCBI Taxonomy" id="2654633"/>
    <lineage>
        <taxon>Eukaryota</taxon>
        <taxon>Metazoa</taxon>
        <taxon>Ecdysozoa</taxon>
        <taxon>Nematoda</taxon>
        <taxon>Chromadorea</taxon>
        <taxon>Rhabditida</taxon>
        <taxon>Rhabditina</taxon>
        <taxon>Rhabditomorpha</taxon>
        <taxon>Rhabditoidea</taxon>
        <taxon>Rhabditidae</taxon>
        <taxon>Peloderinae</taxon>
        <taxon>Caenorhabditis</taxon>
    </lineage>
</organism>
<comment type="caution">
    <text evidence="3">The sequence shown here is derived from an EMBL/GenBank/DDBJ whole genome shotgun (WGS) entry which is preliminary data.</text>
</comment>
<feature type="compositionally biased region" description="Polar residues" evidence="2">
    <location>
        <begin position="715"/>
        <end position="733"/>
    </location>
</feature>
<dbReference type="EMBL" id="CADEPM010000003">
    <property type="protein sequence ID" value="CAB3402133.1"/>
    <property type="molecule type" value="Genomic_DNA"/>
</dbReference>
<dbReference type="OrthoDB" id="5791508at2759"/>
<gene>
    <name evidence="3" type="ORF">CBOVIS_LOCUS4790</name>
</gene>
<name>A0A8S1ERN6_9PELO</name>
<dbReference type="Proteomes" id="UP000494206">
    <property type="component" value="Unassembled WGS sequence"/>
</dbReference>
<feature type="coiled-coil region" evidence="1">
    <location>
        <begin position="390"/>
        <end position="474"/>
    </location>
</feature>
<protein>
    <submittedName>
        <fullName evidence="3">Uncharacterized protein</fullName>
    </submittedName>
</protein>
<proteinExistence type="predicted"/>
<keyword evidence="4" id="KW-1185">Reference proteome</keyword>
<evidence type="ECO:0000256" key="2">
    <source>
        <dbReference type="SAM" id="MobiDB-lite"/>
    </source>
</evidence>
<evidence type="ECO:0000313" key="4">
    <source>
        <dbReference type="Proteomes" id="UP000494206"/>
    </source>
</evidence>
<reference evidence="3 4" key="1">
    <citation type="submission" date="2020-04" db="EMBL/GenBank/DDBJ databases">
        <authorList>
            <person name="Laetsch R D."/>
            <person name="Stevens L."/>
            <person name="Kumar S."/>
            <person name="Blaxter L. M."/>
        </authorList>
    </citation>
    <scope>NUCLEOTIDE SEQUENCE [LARGE SCALE GENOMIC DNA]</scope>
</reference>
<accession>A0A8S1ERN6</accession>
<evidence type="ECO:0000256" key="1">
    <source>
        <dbReference type="SAM" id="Coils"/>
    </source>
</evidence>
<feature type="coiled-coil region" evidence="1">
    <location>
        <begin position="503"/>
        <end position="640"/>
    </location>
</feature>
<dbReference type="AlphaFoldDB" id="A0A8S1ERN6"/>